<name>A0A1E4SX60_9ASCO</name>
<dbReference type="InterPro" id="IPR028889">
    <property type="entry name" value="USP"/>
</dbReference>
<evidence type="ECO:0000313" key="9">
    <source>
        <dbReference type="EMBL" id="ODV84076.1"/>
    </source>
</evidence>
<dbReference type="GO" id="GO:0006508">
    <property type="term" value="P:proteolysis"/>
    <property type="evidence" value="ECO:0007669"/>
    <property type="project" value="UniProtKB-KW"/>
</dbReference>
<dbReference type="GO" id="GO:0005634">
    <property type="term" value="C:nucleus"/>
    <property type="evidence" value="ECO:0007669"/>
    <property type="project" value="TreeGrafter"/>
</dbReference>
<keyword evidence="3 6" id="KW-0833">Ubl conjugation pathway</keyword>
<evidence type="ECO:0000256" key="2">
    <source>
        <dbReference type="ARBA" id="ARBA00022670"/>
    </source>
</evidence>
<keyword evidence="2 6" id="KW-0645">Protease</keyword>
<dbReference type="GO" id="GO:0005829">
    <property type="term" value="C:cytosol"/>
    <property type="evidence" value="ECO:0007669"/>
    <property type="project" value="TreeGrafter"/>
</dbReference>
<dbReference type="EC" id="3.4.19.12" evidence="6"/>
<feature type="non-terminal residue" evidence="9">
    <location>
        <position position="1"/>
    </location>
</feature>
<evidence type="ECO:0000256" key="4">
    <source>
        <dbReference type="ARBA" id="ARBA00022801"/>
    </source>
</evidence>
<proteinExistence type="inferred from homology"/>
<evidence type="ECO:0000256" key="3">
    <source>
        <dbReference type="ARBA" id="ARBA00022786"/>
    </source>
</evidence>
<evidence type="ECO:0000256" key="7">
    <source>
        <dbReference type="SAM" id="MobiDB-lite"/>
    </source>
</evidence>
<feature type="domain" description="USP" evidence="8">
    <location>
        <begin position="41"/>
        <end position="488"/>
    </location>
</feature>
<dbReference type="STRING" id="983967.A0A1E4SX60"/>
<dbReference type="OrthoDB" id="429671at2759"/>
<feature type="compositionally biased region" description="Polar residues" evidence="7">
    <location>
        <begin position="358"/>
        <end position="374"/>
    </location>
</feature>
<dbReference type="PROSITE" id="PS50235">
    <property type="entry name" value="USP_3"/>
    <property type="match status" value="1"/>
</dbReference>
<feature type="non-terminal residue" evidence="9">
    <location>
        <position position="488"/>
    </location>
</feature>
<evidence type="ECO:0000256" key="6">
    <source>
        <dbReference type="RuleBase" id="RU366025"/>
    </source>
</evidence>
<dbReference type="PANTHER" id="PTHR24006:SF687">
    <property type="entry name" value="UBIQUITIN CARBOXYL-TERMINAL HYDROLASE 10"/>
    <property type="match status" value="1"/>
</dbReference>
<dbReference type="InterPro" id="IPR018200">
    <property type="entry name" value="USP_CS"/>
</dbReference>
<feature type="compositionally biased region" description="Low complexity" evidence="7">
    <location>
        <begin position="348"/>
        <end position="357"/>
    </location>
</feature>
<dbReference type="AlphaFoldDB" id="A0A1E4SX60"/>
<dbReference type="SUPFAM" id="SSF54001">
    <property type="entry name" value="Cysteine proteinases"/>
    <property type="match status" value="1"/>
</dbReference>
<protein>
    <recommendedName>
        <fullName evidence="6">Ubiquitin carboxyl-terminal hydrolase</fullName>
        <ecNumber evidence="6">3.4.19.12</ecNumber>
    </recommendedName>
</protein>
<accession>A0A1E4SX60</accession>
<dbReference type="Pfam" id="PF00443">
    <property type="entry name" value="UCH"/>
    <property type="match status" value="1"/>
</dbReference>
<evidence type="ECO:0000259" key="8">
    <source>
        <dbReference type="PROSITE" id="PS50235"/>
    </source>
</evidence>
<comment type="catalytic activity">
    <reaction evidence="1 6">
        <text>Thiol-dependent hydrolysis of ester, thioester, amide, peptide and isopeptide bonds formed by the C-terminal Gly of ubiquitin (a 76-residue protein attached to proteins as an intracellular targeting signal).</text>
        <dbReference type="EC" id="3.4.19.12"/>
    </reaction>
</comment>
<dbReference type="InterPro" id="IPR001394">
    <property type="entry name" value="Peptidase_C19_UCH"/>
</dbReference>
<dbReference type="GO" id="GO:0004843">
    <property type="term" value="F:cysteine-type deubiquitinase activity"/>
    <property type="evidence" value="ECO:0007669"/>
    <property type="project" value="UniProtKB-UniRule"/>
</dbReference>
<dbReference type="GO" id="GO:0016579">
    <property type="term" value="P:protein deubiquitination"/>
    <property type="evidence" value="ECO:0007669"/>
    <property type="project" value="InterPro"/>
</dbReference>
<dbReference type="InterPro" id="IPR050164">
    <property type="entry name" value="Peptidase_C19"/>
</dbReference>
<evidence type="ECO:0000313" key="10">
    <source>
        <dbReference type="Proteomes" id="UP000094801"/>
    </source>
</evidence>
<sequence>SQIPSDNLPKPLGIVSLRIMYDSQLLRNTITNNKNQLVTPHGLINNGSICYMNAVLQLLFACEPFTQVLNIIRNTSMARVDTRNSRMPIMDAILTLHESFKIKKSSEELNGGGSNKNYDVVNPVSFYNAIAKLPRFSHLKWGRQEDAEEFLGYLLDGLHEEFVTSIEDLSITELTQLTECISDADTLTRINNAIELIKDTKLPTGKDSTSSSAADDQWMEVGSNRKVAAKRTVEVKPSPIVQLFGGQFRSVLGIPNKKSSITLDPFMHVQLDISDPETVDLISAFKKFSEVEDISYGSSSAKKQNFIDKLPSILIIHLKRFSFVTHDENSESGDEYEVVSSKQKKKNNNNNNNNNNNAHNVQPSSPMISKGGNTFENGGVGRIEKLHKIVEYSHQLRLPVSCVSSQVNEEPKYKLIGVVYHHGRTAEGGHYTVDVLDSSDLKAKNDEWIRVDDTQVSVISSDMVIENGIHGGSNLDNSKSAYILMYQR</sequence>
<dbReference type="PROSITE" id="PS00972">
    <property type="entry name" value="USP_1"/>
    <property type="match status" value="1"/>
</dbReference>
<evidence type="ECO:0000256" key="5">
    <source>
        <dbReference type="ARBA" id="ARBA00022807"/>
    </source>
</evidence>
<dbReference type="PROSITE" id="PS00973">
    <property type="entry name" value="USP_2"/>
    <property type="match status" value="1"/>
</dbReference>
<keyword evidence="10" id="KW-1185">Reference proteome</keyword>
<reference evidence="10" key="1">
    <citation type="submission" date="2016-04" db="EMBL/GenBank/DDBJ databases">
        <title>Comparative genomics of biotechnologically important yeasts.</title>
        <authorList>
            <consortium name="DOE Joint Genome Institute"/>
            <person name="Riley R."/>
            <person name="Haridas S."/>
            <person name="Wolfe K.H."/>
            <person name="Lopes M.R."/>
            <person name="Hittinger C.T."/>
            <person name="Goker M."/>
            <person name="Salamov A."/>
            <person name="Wisecaver J."/>
            <person name="Long T.M."/>
            <person name="Aerts A.L."/>
            <person name="Barry K."/>
            <person name="Choi C."/>
            <person name="Clum A."/>
            <person name="Coughlan A.Y."/>
            <person name="Deshpande S."/>
            <person name="Douglass A.P."/>
            <person name="Hanson S.J."/>
            <person name="Klenk H.-P."/>
            <person name="Labutti K."/>
            <person name="Lapidus A."/>
            <person name="Lindquist E."/>
            <person name="Lipzen A."/>
            <person name="Meier-Kolthoff J.P."/>
            <person name="Ohm R.A."/>
            <person name="Otillar R.P."/>
            <person name="Pangilinan J."/>
            <person name="Peng Y."/>
            <person name="Rokas A."/>
            <person name="Rosa C.A."/>
            <person name="Scheuner C."/>
            <person name="Sibirny A.A."/>
            <person name="Slot J.C."/>
            <person name="Stielow J.B."/>
            <person name="Sun H."/>
            <person name="Kurtzman C.P."/>
            <person name="Blackwell M."/>
            <person name="Grigoriev I.V."/>
            <person name="Jeffries T.W."/>
        </authorList>
    </citation>
    <scope>NUCLEOTIDE SEQUENCE [LARGE SCALE GENOMIC DNA]</scope>
    <source>
        <strain evidence="10">NRRL YB-2248</strain>
    </source>
</reference>
<evidence type="ECO:0000256" key="1">
    <source>
        <dbReference type="ARBA" id="ARBA00000707"/>
    </source>
</evidence>
<keyword evidence="5 6" id="KW-0788">Thiol protease</keyword>
<keyword evidence="4 6" id="KW-0378">Hydrolase</keyword>
<organism evidence="9 10">
    <name type="scientific">[Candida] arabinofermentans NRRL YB-2248</name>
    <dbReference type="NCBI Taxonomy" id="983967"/>
    <lineage>
        <taxon>Eukaryota</taxon>
        <taxon>Fungi</taxon>
        <taxon>Dikarya</taxon>
        <taxon>Ascomycota</taxon>
        <taxon>Saccharomycotina</taxon>
        <taxon>Pichiomycetes</taxon>
        <taxon>Pichiales</taxon>
        <taxon>Pichiaceae</taxon>
        <taxon>Ogataea</taxon>
        <taxon>Ogataea/Candida clade</taxon>
    </lineage>
</organism>
<comment type="similarity">
    <text evidence="6">Belongs to the peptidase C19 family.</text>
</comment>
<dbReference type="InterPro" id="IPR038765">
    <property type="entry name" value="Papain-like_cys_pep_sf"/>
</dbReference>
<dbReference type="Proteomes" id="UP000094801">
    <property type="component" value="Unassembled WGS sequence"/>
</dbReference>
<dbReference type="Gene3D" id="3.90.70.10">
    <property type="entry name" value="Cysteine proteinases"/>
    <property type="match status" value="1"/>
</dbReference>
<dbReference type="EMBL" id="KV453859">
    <property type="protein sequence ID" value="ODV84076.1"/>
    <property type="molecule type" value="Genomic_DNA"/>
</dbReference>
<feature type="region of interest" description="Disordered" evidence="7">
    <location>
        <begin position="332"/>
        <end position="374"/>
    </location>
</feature>
<dbReference type="PANTHER" id="PTHR24006">
    <property type="entry name" value="UBIQUITIN CARBOXYL-TERMINAL HYDROLASE"/>
    <property type="match status" value="1"/>
</dbReference>
<dbReference type="CDD" id="cd02257">
    <property type="entry name" value="Peptidase_C19"/>
    <property type="match status" value="1"/>
</dbReference>
<gene>
    <name evidence="9" type="ORF">CANARDRAFT_181984</name>
</gene>